<dbReference type="EMBL" id="AOMF01000174">
    <property type="protein sequence ID" value="EMA49601.1"/>
    <property type="molecule type" value="Genomic_DNA"/>
</dbReference>
<evidence type="ECO:0000256" key="1">
    <source>
        <dbReference type="SAM" id="MobiDB-lite"/>
    </source>
</evidence>
<proteinExistence type="predicted"/>
<comment type="caution">
    <text evidence="2">The sequence shown here is derived from an EMBL/GenBank/DDBJ whole genome shotgun (WGS) entry which is preliminary data.</text>
</comment>
<gene>
    <name evidence="2" type="ORF">C451_18733</name>
</gene>
<dbReference type="Pfam" id="PF26062">
    <property type="entry name" value="DUF8022"/>
    <property type="match status" value="1"/>
</dbReference>
<dbReference type="OrthoDB" id="214646at2157"/>
<dbReference type="eggNOG" id="arCOG09052">
    <property type="taxonomic scope" value="Archaea"/>
</dbReference>
<feature type="compositionally biased region" description="Basic and acidic residues" evidence="1">
    <location>
        <begin position="82"/>
        <end position="99"/>
    </location>
</feature>
<sequence length="105" mass="11063">MTATSLLAETDDVDDADDEQAVTNEAVLDDVSLSVPASADRGEAAAIAVAIGAHLRDRAAAAANADEEPSEHCDRWSLSGRLDGRTPPRGVAHGEEWKTAGRLRR</sequence>
<dbReference type="PATRIC" id="fig|1227457.3.peg.3667"/>
<dbReference type="Proteomes" id="UP000011680">
    <property type="component" value="Unassembled WGS sequence"/>
</dbReference>
<dbReference type="InterPro" id="IPR058335">
    <property type="entry name" value="PccX"/>
</dbReference>
<evidence type="ECO:0000313" key="2">
    <source>
        <dbReference type="EMBL" id="EMA49601.1"/>
    </source>
</evidence>
<dbReference type="STRING" id="1227457.C451_18733"/>
<accession>M0MVI2</accession>
<protein>
    <recommendedName>
        <fullName evidence="4">Acc operon protein</fullName>
    </recommendedName>
</protein>
<dbReference type="AlphaFoldDB" id="M0MVI2"/>
<keyword evidence="3" id="KW-1185">Reference proteome</keyword>
<name>M0MVI2_9EURY</name>
<organism evidence="2 3">
    <name type="scientific">Halococcus thailandensis JCM 13552</name>
    <dbReference type="NCBI Taxonomy" id="1227457"/>
    <lineage>
        <taxon>Archaea</taxon>
        <taxon>Methanobacteriati</taxon>
        <taxon>Methanobacteriota</taxon>
        <taxon>Stenosarchaea group</taxon>
        <taxon>Halobacteria</taxon>
        <taxon>Halobacteriales</taxon>
        <taxon>Halococcaceae</taxon>
        <taxon>Halococcus</taxon>
    </lineage>
</organism>
<reference evidence="2 3" key="1">
    <citation type="journal article" date="2014" name="PLoS Genet.">
        <title>Phylogenetically driven sequencing of extremely halophilic archaea reveals strategies for static and dynamic osmo-response.</title>
        <authorList>
            <person name="Becker E.A."/>
            <person name="Seitzer P.M."/>
            <person name="Tritt A."/>
            <person name="Larsen D."/>
            <person name="Krusor M."/>
            <person name="Yao A.I."/>
            <person name="Wu D."/>
            <person name="Madern D."/>
            <person name="Eisen J.A."/>
            <person name="Darling A.E."/>
            <person name="Facciotti M.T."/>
        </authorList>
    </citation>
    <scope>NUCLEOTIDE SEQUENCE [LARGE SCALE GENOMIC DNA]</scope>
    <source>
        <strain evidence="2 3">JCM 13552</strain>
    </source>
</reference>
<feature type="region of interest" description="Disordered" evidence="1">
    <location>
        <begin position="62"/>
        <end position="105"/>
    </location>
</feature>
<dbReference type="RefSeq" id="WP_007742925.1">
    <property type="nucleotide sequence ID" value="NZ_AOMF01000174.1"/>
</dbReference>
<evidence type="ECO:0000313" key="3">
    <source>
        <dbReference type="Proteomes" id="UP000011680"/>
    </source>
</evidence>
<evidence type="ECO:0008006" key="4">
    <source>
        <dbReference type="Google" id="ProtNLM"/>
    </source>
</evidence>